<dbReference type="RefSeq" id="WP_090991591.1">
    <property type="nucleotide sequence ID" value="NZ_FOPP01000001.1"/>
</dbReference>
<protein>
    <submittedName>
        <fullName evidence="3">Heat shock protein HslJ</fullName>
    </submittedName>
</protein>
<dbReference type="InterPro" id="IPR005184">
    <property type="entry name" value="DUF306_Meta_HslJ"/>
</dbReference>
<name>A0A1I2SWS3_9SPHI</name>
<keyword evidence="4" id="KW-1185">Reference proteome</keyword>
<feature type="domain" description="DUF306" evidence="2">
    <location>
        <begin position="27"/>
        <end position="128"/>
    </location>
</feature>
<dbReference type="EMBL" id="FOPP01000001">
    <property type="protein sequence ID" value="SFG57090.1"/>
    <property type="molecule type" value="Genomic_DNA"/>
</dbReference>
<sequence>MKNLFFAFVIILGLSSCAKELDTATKNNSKWVLTEWPGRIMPTAAQATLNISEGNKIGGKAFCNTYGGNASFNGNSIQFSQLFSTKMFCNELAEAETKFTADLQSVNSGSVAGGKLSLMKDGQVLMVFSKAE</sequence>
<dbReference type="Gene3D" id="2.40.128.270">
    <property type="match status" value="1"/>
</dbReference>
<gene>
    <name evidence="3" type="ORF">SAMN04489864_10191</name>
</gene>
<dbReference type="STRING" id="414048.SAMN04489864_10191"/>
<keyword evidence="3" id="KW-0346">Stress response</keyword>
<evidence type="ECO:0000313" key="4">
    <source>
        <dbReference type="Proteomes" id="UP000199666"/>
    </source>
</evidence>
<keyword evidence="1" id="KW-0732">Signal</keyword>
<dbReference type="Pfam" id="PF03724">
    <property type="entry name" value="META"/>
    <property type="match status" value="1"/>
</dbReference>
<proteinExistence type="predicted"/>
<dbReference type="PANTHER" id="PTHR35535">
    <property type="entry name" value="HEAT SHOCK PROTEIN HSLJ"/>
    <property type="match status" value="1"/>
</dbReference>
<evidence type="ECO:0000259" key="2">
    <source>
        <dbReference type="Pfam" id="PF03724"/>
    </source>
</evidence>
<reference evidence="3 4" key="1">
    <citation type="submission" date="2016-10" db="EMBL/GenBank/DDBJ databases">
        <authorList>
            <person name="de Groot N.N."/>
        </authorList>
    </citation>
    <scope>NUCLEOTIDE SEQUENCE [LARGE SCALE GENOMIC DNA]</scope>
    <source>
        <strain evidence="3 4">DSM 18684</strain>
    </source>
</reference>
<feature type="signal peptide" evidence="1">
    <location>
        <begin position="1"/>
        <end position="18"/>
    </location>
</feature>
<dbReference type="Proteomes" id="UP000199666">
    <property type="component" value="Unassembled WGS sequence"/>
</dbReference>
<dbReference type="OrthoDB" id="880459at2"/>
<accession>A0A1I2SWS3</accession>
<feature type="chain" id="PRO_5011515396" evidence="1">
    <location>
        <begin position="19"/>
        <end position="132"/>
    </location>
</feature>
<dbReference type="AlphaFoldDB" id="A0A1I2SWS3"/>
<evidence type="ECO:0000313" key="3">
    <source>
        <dbReference type="EMBL" id="SFG57090.1"/>
    </source>
</evidence>
<dbReference type="InterPro" id="IPR053147">
    <property type="entry name" value="Hsp_HslJ-like"/>
</dbReference>
<dbReference type="InterPro" id="IPR038670">
    <property type="entry name" value="HslJ-like_sf"/>
</dbReference>
<dbReference type="PANTHER" id="PTHR35535:SF2">
    <property type="entry name" value="DUF306 DOMAIN-CONTAINING PROTEIN"/>
    <property type="match status" value="1"/>
</dbReference>
<organism evidence="3 4">
    <name type="scientific">Pedobacter insulae</name>
    <dbReference type="NCBI Taxonomy" id="414048"/>
    <lineage>
        <taxon>Bacteria</taxon>
        <taxon>Pseudomonadati</taxon>
        <taxon>Bacteroidota</taxon>
        <taxon>Sphingobacteriia</taxon>
        <taxon>Sphingobacteriales</taxon>
        <taxon>Sphingobacteriaceae</taxon>
        <taxon>Pedobacter</taxon>
    </lineage>
</organism>
<evidence type="ECO:0000256" key="1">
    <source>
        <dbReference type="SAM" id="SignalP"/>
    </source>
</evidence>
<dbReference type="PROSITE" id="PS51257">
    <property type="entry name" value="PROKAR_LIPOPROTEIN"/>
    <property type="match status" value="1"/>
</dbReference>